<dbReference type="InterPro" id="IPR010982">
    <property type="entry name" value="Lambda_DNA-bd_dom_sf"/>
</dbReference>
<dbReference type="AlphaFoldDB" id="A0A495IEG7"/>
<proteinExistence type="predicted"/>
<dbReference type="SUPFAM" id="SSF47413">
    <property type="entry name" value="lambda repressor-like DNA-binding domains"/>
    <property type="match status" value="1"/>
</dbReference>
<dbReference type="Gene3D" id="1.10.260.40">
    <property type="entry name" value="lambda repressor-like DNA-binding domains"/>
    <property type="match status" value="1"/>
</dbReference>
<dbReference type="EMBL" id="RBKS01000001">
    <property type="protein sequence ID" value="RKR73406.1"/>
    <property type="molecule type" value="Genomic_DNA"/>
</dbReference>
<dbReference type="InterPro" id="IPR001387">
    <property type="entry name" value="Cro/C1-type_HTH"/>
</dbReference>
<accession>A0A495IEG7</accession>
<dbReference type="RefSeq" id="WP_121368274.1">
    <property type="nucleotide sequence ID" value="NZ_RBKS01000001.1"/>
</dbReference>
<keyword evidence="3" id="KW-1185">Reference proteome</keyword>
<dbReference type="OrthoDB" id="5108126at2"/>
<evidence type="ECO:0000313" key="3">
    <source>
        <dbReference type="Proteomes" id="UP000280008"/>
    </source>
</evidence>
<evidence type="ECO:0000259" key="1">
    <source>
        <dbReference type="PROSITE" id="PS50943"/>
    </source>
</evidence>
<evidence type="ECO:0000313" key="2">
    <source>
        <dbReference type="EMBL" id="RKR73406.1"/>
    </source>
</evidence>
<dbReference type="Pfam" id="PF01381">
    <property type="entry name" value="HTH_3"/>
    <property type="match status" value="1"/>
</dbReference>
<dbReference type="PROSITE" id="PS50943">
    <property type="entry name" value="HTH_CROC1"/>
    <property type="match status" value="1"/>
</dbReference>
<dbReference type="Proteomes" id="UP000280008">
    <property type="component" value="Unassembled WGS sequence"/>
</dbReference>
<dbReference type="CDD" id="cd00093">
    <property type="entry name" value="HTH_XRE"/>
    <property type="match status" value="1"/>
</dbReference>
<sequence>MFGDDLRDARERAGVSIAELAERSHTSRAAITDYETNRKQPRIDTADRILRALGRTLAPVSLATEPASWRPPLDVDAVAAIETARVGRETSIARTRRETAEIVEAYATAERLDLTWGAIKTIVDGWSVAGDPVDVRRAQLIARSIRQTLDAAGAAEPRALTAVVNGSLVADRPTLAPVARALDWLARALTAGADATLASTRANGLLVHHGYAWVYPPYRLAAEYRRALVVCADGGDAGPLSRVLAASIDDVRLAS</sequence>
<reference evidence="2 3" key="1">
    <citation type="submission" date="2018-10" db="EMBL/GenBank/DDBJ databases">
        <title>Sequencing the genomes of 1000 actinobacteria strains.</title>
        <authorList>
            <person name="Klenk H.-P."/>
        </authorList>
    </citation>
    <scope>NUCLEOTIDE SEQUENCE [LARGE SCALE GENOMIC DNA]</scope>
    <source>
        <strain evidence="2 3">DSM 17894</strain>
    </source>
</reference>
<protein>
    <submittedName>
        <fullName evidence="2">Helix-turn-helix protein</fullName>
    </submittedName>
</protein>
<name>A0A495IEG7_9MICO</name>
<organism evidence="2 3">
    <name type="scientific">Frondihabitans australicus</name>
    <dbReference type="NCBI Taxonomy" id="386892"/>
    <lineage>
        <taxon>Bacteria</taxon>
        <taxon>Bacillati</taxon>
        <taxon>Actinomycetota</taxon>
        <taxon>Actinomycetes</taxon>
        <taxon>Micrococcales</taxon>
        <taxon>Microbacteriaceae</taxon>
        <taxon>Frondihabitans</taxon>
    </lineage>
</organism>
<dbReference type="GO" id="GO:0003677">
    <property type="term" value="F:DNA binding"/>
    <property type="evidence" value="ECO:0007669"/>
    <property type="project" value="InterPro"/>
</dbReference>
<dbReference type="SMART" id="SM00530">
    <property type="entry name" value="HTH_XRE"/>
    <property type="match status" value="1"/>
</dbReference>
<feature type="domain" description="HTH cro/C1-type" evidence="1">
    <location>
        <begin position="6"/>
        <end position="60"/>
    </location>
</feature>
<gene>
    <name evidence="2" type="ORF">C8E83_0498</name>
</gene>
<comment type="caution">
    <text evidence="2">The sequence shown here is derived from an EMBL/GenBank/DDBJ whole genome shotgun (WGS) entry which is preliminary data.</text>
</comment>